<sequence>MNPAQGCVTFEDVFVYFSREEWELLEEAQRLLYRDVMLENFALVSSLGCWHGVKDEATPSEQAVSMRVTDENSHCRSFHLKGSSLLLKTSSMTLGTVLHHSCGLNLFCGALPPFIIHVLPRESVITIVNNLSMTACIVFCYWEKKLHFSVLSRVSLSMQ</sequence>
<dbReference type="PANTHER" id="PTHR23232:SF133">
    <property type="entry name" value="RIKEN CDNA 1700020N01 GENE"/>
    <property type="match status" value="1"/>
</dbReference>
<comment type="caution">
    <text evidence="2">The sequence shown here is derived from an EMBL/GenBank/DDBJ whole genome shotgun (WGS) entry which is preliminary data.</text>
</comment>
<name>A0A811ZT52_NYCPR</name>
<proteinExistence type="predicted"/>
<accession>A0A811ZT52</accession>
<evidence type="ECO:0000313" key="3">
    <source>
        <dbReference type="Proteomes" id="UP000645828"/>
    </source>
</evidence>
<dbReference type="PROSITE" id="PS50805">
    <property type="entry name" value="KRAB"/>
    <property type="match status" value="1"/>
</dbReference>
<evidence type="ECO:0000259" key="1">
    <source>
        <dbReference type="PROSITE" id="PS50805"/>
    </source>
</evidence>
<dbReference type="Proteomes" id="UP000645828">
    <property type="component" value="Unassembled WGS sequence"/>
</dbReference>
<evidence type="ECO:0000313" key="2">
    <source>
        <dbReference type="EMBL" id="CAD7692072.1"/>
    </source>
</evidence>
<dbReference type="GO" id="GO:0006355">
    <property type="term" value="P:regulation of DNA-templated transcription"/>
    <property type="evidence" value="ECO:0007669"/>
    <property type="project" value="InterPro"/>
</dbReference>
<keyword evidence="3" id="KW-1185">Reference proteome</keyword>
<dbReference type="Pfam" id="PF01352">
    <property type="entry name" value="KRAB"/>
    <property type="match status" value="1"/>
</dbReference>
<protein>
    <submittedName>
        <fullName evidence="2">(raccoon dog) hypothetical protein</fullName>
    </submittedName>
</protein>
<dbReference type="AlphaFoldDB" id="A0A811ZT52"/>
<organism evidence="2 3">
    <name type="scientific">Nyctereutes procyonoides</name>
    <name type="common">Raccoon dog</name>
    <name type="synonym">Canis procyonoides</name>
    <dbReference type="NCBI Taxonomy" id="34880"/>
    <lineage>
        <taxon>Eukaryota</taxon>
        <taxon>Metazoa</taxon>
        <taxon>Chordata</taxon>
        <taxon>Craniata</taxon>
        <taxon>Vertebrata</taxon>
        <taxon>Euteleostomi</taxon>
        <taxon>Mammalia</taxon>
        <taxon>Eutheria</taxon>
        <taxon>Laurasiatheria</taxon>
        <taxon>Carnivora</taxon>
        <taxon>Caniformia</taxon>
        <taxon>Canidae</taxon>
        <taxon>Nyctereutes</taxon>
    </lineage>
</organism>
<dbReference type="InterPro" id="IPR001909">
    <property type="entry name" value="KRAB"/>
</dbReference>
<dbReference type="Gene3D" id="6.10.140.140">
    <property type="match status" value="1"/>
</dbReference>
<dbReference type="InterPro" id="IPR036051">
    <property type="entry name" value="KRAB_dom_sf"/>
</dbReference>
<dbReference type="SUPFAM" id="SSF109640">
    <property type="entry name" value="KRAB domain (Kruppel-associated box)"/>
    <property type="match status" value="1"/>
</dbReference>
<dbReference type="InterPro" id="IPR050169">
    <property type="entry name" value="Krueppel_C2H2_ZnF"/>
</dbReference>
<dbReference type="SMART" id="SM00349">
    <property type="entry name" value="KRAB"/>
    <property type="match status" value="1"/>
</dbReference>
<dbReference type="CDD" id="cd07765">
    <property type="entry name" value="KRAB_A-box"/>
    <property type="match status" value="1"/>
</dbReference>
<reference evidence="2" key="1">
    <citation type="submission" date="2020-12" db="EMBL/GenBank/DDBJ databases">
        <authorList>
            <consortium name="Molecular Ecology Group"/>
        </authorList>
    </citation>
    <scope>NUCLEOTIDE SEQUENCE</scope>
    <source>
        <strain evidence="2">TBG_1078</strain>
    </source>
</reference>
<gene>
    <name evidence="2" type="ORF">NYPRO_LOCUS24866</name>
</gene>
<dbReference type="PANTHER" id="PTHR23232">
    <property type="entry name" value="KRAB DOMAIN C2H2 ZINC FINGER"/>
    <property type="match status" value="1"/>
</dbReference>
<dbReference type="EMBL" id="CAJHUB010000775">
    <property type="protein sequence ID" value="CAD7692072.1"/>
    <property type="molecule type" value="Genomic_DNA"/>
</dbReference>
<feature type="domain" description="KRAB" evidence="1">
    <location>
        <begin position="8"/>
        <end position="79"/>
    </location>
</feature>